<gene>
    <name evidence="3" type="ORF">P170DRAFT_472573</name>
</gene>
<protein>
    <submittedName>
        <fullName evidence="3">Putative pyruvate dehydrogenase complex component Pdx1</fullName>
    </submittedName>
</protein>
<comment type="similarity">
    <text evidence="1">Belongs to the 2-oxoacid dehydrogenase family.</text>
</comment>
<feature type="domain" description="Peripheral subunit-binding (PSBD)" evidence="2">
    <location>
        <begin position="40"/>
        <end position="80"/>
    </location>
</feature>
<comment type="caution">
    <text evidence="3">The sequence shown here is derived from an EMBL/GenBank/DDBJ whole genome shotgun (WGS) entry which is preliminary data.</text>
</comment>
<sequence length="292" mass="30707">MAASLRQVPAVLARRQPRVIGTTKRLASSSSIQTQNPAYPLYPSVIQLLHEKGIPESDVSKIPASGPKGRLLKGDVLAYLGTIASDYPATQAARIAKLAHLDLSNIKIAAPAEKPKAAPAVEEAPVARPPPTTSVAVSISLAAVLSAQKKLQDSLGVSVPLSTFLARAADLANDDLPRSPRAKPSANELFDELLGGEPITTSRGDFVPELNAVAAPVETRSAKPVQEDIIDILSGKVSKTVARRASAAESASTEQAANVFSLTIPVGEEKRAQTFLDRVKTLLTVEPGRLVL</sequence>
<dbReference type="GeneID" id="36560659"/>
<dbReference type="PROSITE" id="PS51826">
    <property type="entry name" value="PSBD"/>
    <property type="match status" value="1"/>
</dbReference>
<dbReference type="STRING" id="1392250.A0A2I2GIH2"/>
<dbReference type="VEuPathDB" id="FungiDB:P170DRAFT_472573"/>
<dbReference type="GO" id="GO:0045254">
    <property type="term" value="C:pyruvate dehydrogenase complex"/>
    <property type="evidence" value="ECO:0007669"/>
    <property type="project" value="InterPro"/>
</dbReference>
<dbReference type="InterPro" id="IPR036625">
    <property type="entry name" value="E3-bd_dom_sf"/>
</dbReference>
<dbReference type="RefSeq" id="XP_024707984.1">
    <property type="nucleotide sequence ID" value="XM_024852961.1"/>
</dbReference>
<evidence type="ECO:0000259" key="2">
    <source>
        <dbReference type="PROSITE" id="PS51826"/>
    </source>
</evidence>
<organism evidence="3 4">
    <name type="scientific">Aspergillus steynii IBT 23096</name>
    <dbReference type="NCBI Taxonomy" id="1392250"/>
    <lineage>
        <taxon>Eukaryota</taxon>
        <taxon>Fungi</taxon>
        <taxon>Dikarya</taxon>
        <taxon>Ascomycota</taxon>
        <taxon>Pezizomycotina</taxon>
        <taxon>Eurotiomycetes</taxon>
        <taxon>Eurotiomycetidae</taxon>
        <taxon>Eurotiales</taxon>
        <taxon>Aspergillaceae</taxon>
        <taxon>Aspergillus</taxon>
        <taxon>Aspergillus subgen. Circumdati</taxon>
    </lineage>
</organism>
<evidence type="ECO:0000313" key="4">
    <source>
        <dbReference type="Proteomes" id="UP000234275"/>
    </source>
</evidence>
<evidence type="ECO:0000256" key="1">
    <source>
        <dbReference type="ARBA" id="ARBA00007317"/>
    </source>
</evidence>
<dbReference type="GO" id="GO:0004742">
    <property type="term" value="F:dihydrolipoyllysine-residue acetyltransferase activity"/>
    <property type="evidence" value="ECO:0007669"/>
    <property type="project" value="TreeGrafter"/>
</dbReference>
<proteinExistence type="inferred from homology"/>
<keyword evidence="3" id="KW-0670">Pyruvate</keyword>
<keyword evidence="4" id="KW-1185">Reference proteome</keyword>
<accession>A0A2I2GIH2</accession>
<dbReference type="SUPFAM" id="SSF47005">
    <property type="entry name" value="Peripheral subunit-binding domain of 2-oxo acid dehydrogenase complex"/>
    <property type="match status" value="1"/>
</dbReference>
<dbReference type="PANTHER" id="PTHR23151:SF82">
    <property type="entry name" value="PYRUVATE DEHYDROGENASE COMPLEX PROTEIN X COMPONENT, MITOCHONDRIAL"/>
    <property type="match status" value="1"/>
</dbReference>
<dbReference type="PANTHER" id="PTHR23151">
    <property type="entry name" value="DIHYDROLIPOAMIDE ACETYL/SUCCINYL-TRANSFERASE-RELATED"/>
    <property type="match status" value="1"/>
</dbReference>
<dbReference type="EMBL" id="MSFO01000002">
    <property type="protein sequence ID" value="PLB52682.1"/>
    <property type="molecule type" value="Genomic_DNA"/>
</dbReference>
<dbReference type="Pfam" id="PF02817">
    <property type="entry name" value="E3_binding"/>
    <property type="match status" value="1"/>
</dbReference>
<dbReference type="Gene3D" id="4.10.320.10">
    <property type="entry name" value="E3-binding domain"/>
    <property type="match status" value="1"/>
</dbReference>
<dbReference type="AlphaFoldDB" id="A0A2I2GIH2"/>
<evidence type="ECO:0000313" key="3">
    <source>
        <dbReference type="EMBL" id="PLB52682.1"/>
    </source>
</evidence>
<dbReference type="GO" id="GO:0006086">
    <property type="term" value="P:pyruvate decarboxylation to acetyl-CoA"/>
    <property type="evidence" value="ECO:0007669"/>
    <property type="project" value="InterPro"/>
</dbReference>
<dbReference type="OrthoDB" id="202158at2759"/>
<reference evidence="3 4" key="1">
    <citation type="submission" date="2016-12" db="EMBL/GenBank/DDBJ databases">
        <title>The genomes of Aspergillus section Nigri reveals drivers in fungal speciation.</title>
        <authorList>
            <consortium name="DOE Joint Genome Institute"/>
            <person name="Vesth T.C."/>
            <person name="Nybo J."/>
            <person name="Theobald S."/>
            <person name="Brandl J."/>
            <person name="Frisvad J.C."/>
            <person name="Nielsen K.F."/>
            <person name="Lyhne E.K."/>
            <person name="Kogle M.E."/>
            <person name="Kuo A."/>
            <person name="Riley R."/>
            <person name="Clum A."/>
            <person name="Nolan M."/>
            <person name="Lipzen A."/>
            <person name="Salamov A."/>
            <person name="Henrissat B."/>
            <person name="Wiebenga A."/>
            <person name="De Vries R.P."/>
            <person name="Grigoriev I.V."/>
            <person name="Mortensen U.H."/>
            <person name="Andersen M.R."/>
            <person name="Baker S.E."/>
        </authorList>
    </citation>
    <scope>NUCLEOTIDE SEQUENCE [LARGE SCALE GENOMIC DNA]</scope>
    <source>
        <strain evidence="3 4">IBT 23096</strain>
    </source>
</reference>
<dbReference type="InterPro" id="IPR004167">
    <property type="entry name" value="PSBD"/>
</dbReference>
<dbReference type="InterPro" id="IPR045257">
    <property type="entry name" value="E2/Pdx1"/>
</dbReference>
<dbReference type="Proteomes" id="UP000234275">
    <property type="component" value="Unassembled WGS sequence"/>
</dbReference>
<name>A0A2I2GIH2_9EURO</name>